<comment type="caution">
    <text evidence="2">The sequence shown here is derived from an EMBL/GenBank/DDBJ whole genome shotgun (WGS) entry which is preliminary data.</text>
</comment>
<keyword evidence="1" id="KW-1133">Transmembrane helix</keyword>
<gene>
    <name evidence="2" type="ORF">I5E68_10610</name>
</gene>
<evidence type="ECO:0000313" key="3">
    <source>
        <dbReference type="Proteomes" id="UP000617634"/>
    </source>
</evidence>
<name>A0A931HDH3_9SPHN</name>
<evidence type="ECO:0000313" key="2">
    <source>
        <dbReference type="EMBL" id="MBH0113399.1"/>
    </source>
</evidence>
<protein>
    <submittedName>
        <fullName evidence="2">Pilus assembly protein</fullName>
    </submittedName>
</protein>
<proteinExistence type="predicted"/>
<evidence type="ECO:0000256" key="1">
    <source>
        <dbReference type="SAM" id="Phobius"/>
    </source>
</evidence>
<keyword evidence="1" id="KW-0812">Transmembrane</keyword>
<dbReference type="AlphaFoldDB" id="A0A931HDH3"/>
<organism evidence="2 3">
    <name type="scientific">Novosphingobium aureum</name>
    <dbReference type="NCBI Taxonomy" id="2792964"/>
    <lineage>
        <taxon>Bacteria</taxon>
        <taxon>Pseudomonadati</taxon>
        <taxon>Pseudomonadota</taxon>
        <taxon>Alphaproteobacteria</taxon>
        <taxon>Sphingomonadales</taxon>
        <taxon>Sphingomonadaceae</taxon>
        <taxon>Novosphingobium</taxon>
    </lineage>
</organism>
<keyword evidence="1" id="KW-0472">Membrane</keyword>
<feature type="transmembrane region" description="Helical" evidence="1">
    <location>
        <begin position="21"/>
        <end position="42"/>
    </location>
</feature>
<dbReference type="RefSeq" id="WP_197163600.1">
    <property type="nucleotide sequence ID" value="NZ_JADZGI010000001.1"/>
</dbReference>
<accession>A0A931HDH3</accession>
<keyword evidence="3" id="KW-1185">Reference proteome</keyword>
<sequence length="223" mass="24355">MIAKLAHAPRMLRRLLRERRAVAVTETALMLPFFLGAGLYGIELANYSLTTMKVGQLATHIADNASRIGDTSTLENRKIYESDINDLLLGASIQAGNGMDLYGNGRVILSSLEVNANGKQYIHWQRCMGMLEANSSFGDEGEILPNGIGYAGRTVLAMDDDAVAFVEIQYEYQPLVSKSLIGEPQIESIASYNVRASRDLSQVYQLDAANPATVHDCATYSDS</sequence>
<dbReference type="Proteomes" id="UP000617634">
    <property type="component" value="Unassembled WGS sequence"/>
</dbReference>
<reference evidence="2" key="1">
    <citation type="submission" date="2020-11" db="EMBL/GenBank/DDBJ databases">
        <title>Novosphingobium aureum sp. nov., a marine bacterium isolated from sediment of a salt flat.</title>
        <authorList>
            <person name="Yoo Y."/>
            <person name="Kim J.-J."/>
        </authorList>
    </citation>
    <scope>NUCLEOTIDE SEQUENCE</scope>
    <source>
        <strain evidence="2">YJ-S2-02</strain>
    </source>
</reference>
<dbReference type="EMBL" id="JADZGI010000001">
    <property type="protein sequence ID" value="MBH0113399.1"/>
    <property type="molecule type" value="Genomic_DNA"/>
</dbReference>